<organism evidence="2 3">
    <name type="scientific">Heterocephalus glaber</name>
    <name type="common">Naked mole rat</name>
    <dbReference type="NCBI Taxonomy" id="10181"/>
    <lineage>
        <taxon>Eukaryota</taxon>
        <taxon>Metazoa</taxon>
        <taxon>Chordata</taxon>
        <taxon>Craniata</taxon>
        <taxon>Vertebrata</taxon>
        <taxon>Euteleostomi</taxon>
        <taxon>Mammalia</taxon>
        <taxon>Eutheria</taxon>
        <taxon>Euarchontoglires</taxon>
        <taxon>Glires</taxon>
        <taxon>Rodentia</taxon>
        <taxon>Hystricomorpha</taxon>
        <taxon>Bathyergidae</taxon>
        <taxon>Heterocephalus</taxon>
    </lineage>
</organism>
<dbReference type="Proteomes" id="UP000006813">
    <property type="component" value="Unassembled WGS sequence"/>
</dbReference>
<dbReference type="InParanoid" id="G5BB50"/>
<feature type="domain" description="Ferritin-like diiron" evidence="1">
    <location>
        <begin position="1"/>
        <end position="106"/>
    </location>
</feature>
<dbReference type="InterPro" id="IPR012347">
    <property type="entry name" value="Ferritin-like"/>
</dbReference>
<accession>G5BB50</accession>
<dbReference type="PROSITE" id="PS50905">
    <property type="entry name" value="FERRITIN_LIKE"/>
    <property type="match status" value="1"/>
</dbReference>
<dbReference type="eggNOG" id="KOG2332">
    <property type="taxonomic scope" value="Eukaryota"/>
</dbReference>
<dbReference type="AlphaFoldDB" id="G5BB50"/>
<proteinExistence type="predicted"/>
<sequence length="128" mass="14776">MFFEDISEMKRDQSKDFLIFLRRCTGMDSIPFIQRANIGHLKTPEDGLTCVLNLEEDLTRSIEDLKTSASQAGETHLVQFVEELLIKQEKCKKFLECHISTQKKFEEYSWQRRLSENPAGASVSGKET</sequence>
<reference evidence="2 3" key="1">
    <citation type="journal article" date="2011" name="Nature">
        <title>Genome sequencing reveals insights into physiology and longevity of the naked mole rat.</title>
        <authorList>
            <person name="Kim E.B."/>
            <person name="Fang X."/>
            <person name="Fushan A.A."/>
            <person name="Huang Z."/>
            <person name="Lobanov A.V."/>
            <person name="Han L."/>
            <person name="Marino S.M."/>
            <person name="Sun X."/>
            <person name="Turanov A.A."/>
            <person name="Yang P."/>
            <person name="Yim S.H."/>
            <person name="Zhao X."/>
            <person name="Kasaikina M.V."/>
            <person name="Stoletzki N."/>
            <person name="Peng C."/>
            <person name="Polak P."/>
            <person name="Xiong Z."/>
            <person name="Kiezun A."/>
            <person name="Zhu Y."/>
            <person name="Chen Y."/>
            <person name="Kryukov G.V."/>
            <person name="Zhang Q."/>
            <person name="Peshkin L."/>
            <person name="Yang L."/>
            <person name="Bronson R.T."/>
            <person name="Buffenstein R."/>
            <person name="Wang B."/>
            <person name="Han C."/>
            <person name="Li Q."/>
            <person name="Chen L."/>
            <person name="Zhao W."/>
            <person name="Sunyaev S.R."/>
            <person name="Park T.J."/>
            <person name="Zhang G."/>
            <person name="Wang J."/>
            <person name="Gladyshev V.N."/>
        </authorList>
    </citation>
    <scope>NUCLEOTIDE SEQUENCE [LARGE SCALE GENOMIC DNA]</scope>
</reference>
<dbReference type="EMBL" id="JH169326">
    <property type="protein sequence ID" value="EHB06511.1"/>
    <property type="molecule type" value="Genomic_DNA"/>
</dbReference>
<evidence type="ECO:0000313" key="2">
    <source>
        <dbReference type="EMBL" id="EHB06511.1"/>
    </source>
</evidence>
<dbReference type="SUPFAM" id="SSF47240">
    <property type="entry name" value="Ferritin-like"/>
    <property type="match status" value="1"/>
</dbReference>
<dbReference type="InterPro" id="IPR009078">
    <property type="entry name" value="Ferritin-like_SF"/>
</dbReference>
<dbReference type="OMA" id="DIDNWGT"/>
<evidence type="ECO:0000313" key="3">
    <source>
        <dbReference type="Proteomes" id="UP000006813"/>
    </source>
</evidence>
<protein>
    <recommendedName>
        <fullName evidence="1">Ferritin-like diiron domain-containing protein</fullName>
    </recommendedName>
</protein>
<dbReference type="GO" id="GO:0008199">
    <property type="term" value="F:ferric iron binding"/>
    <property type="evidence" value="ECO:0007669"/>
    <property type="project" value="InterPro"/>
</dbReference>
<dbReference type="InterPro" id="IPR008331">
    <property type="entry name" value="Ferritin_DPS_dom"/>
</dbReference>
<dbReference type="STRING" id="10181.G5BB50"/>
<dbReference type="Pfam" id="PF00210">
    <property type="entry name" value="Ferritin"/>
    <property type="match status" value="1"/>
</dbReference>
<gene>
    <name evidence="2" type="ORF">GW7_01671</name>
</gene>
<dbReference type="Gene3D" id="1.20.1260.10">
    <property type="match status" value="1"/>
</dbReference>
<dbReference type="InterPro" id="IPR009040">
    <property type="entry name" value="Ferritin-like_diiron"/>
</dbReference>
<evidence type="ECO:0000259" key="1">
    <source>
        <dbReference type="PROSITE" id="PS50905"/>
    </source>
</evidence>
<name>G5BB50_HETGA</name>